<dbReference type="EMBL" id="JAEKJW010000001">
    <property type="protein sequence ID" value="MBN8195588.1"/>
    <property type="molecule type" value="Genomic_DNA"/>
</dbReference>
<organism evidence="2 5">
    <name type="scientific">Thalassospira povalilytica</name>
    <dbReference type="NCBI Taxonomy" id="732237"/>
    <lineage>
        <taxon>Bacteria</taxon>
        <taxon>Pseudomonadati</taxon>
        <taxon>Pseudomonadota</taxon>
        <taxon>Alphaproteobacteria</taxon>
        <taxon>Rhodospirillales</taxon>
        <taxon>Thalassospiraceae</taxon>
        <taxon>Thalassospira</taxon>
    </lineage>
</organism>
<evidence type="ECO:0000313" key="2">
    <source>
        <dbReference type="EMBL" id="MBN8195588.1"/>
    </source>
</evidence>
<reference evidence="2" key="2">
    <citation type="submission" date="2020-12" db="EMBL/GenBank/DDBJ databases">
        <title>Oil enriched cultivation method for isolating marine PHA-producing bacteria.</title>
        <authorList>
            <person name="Zheng W."/>
            <person name="Yu S."/>
            <person name="Huang Y."/>
        </authorList>
    </citation>
    <scope>NUCLEOTIDE SEQUENCE</scope>
    <source>
        <strain evidence="2">SY-2-3</strain>
    </source>
</reference>
<evidence type="ECO:0000256" key="1">
    <source>
        <dbReference type="SAM" id="SignalP"/>
    </source>
</evidence>
<dbReference type="AlphaFoldDB" id="A0A8I1M5N5"/>
<keyword evidence="1" id="KW-0732">Signal</keyword>
<evidence type="ECO:0000313" key="4">
    <source>
        <dbReference type="Proteomes" id="UP000233365"/>
    </source>
</evidence>
<dbReference type="Gene3D" id="1.25.40.10">
    <property type="entry name" value="Tetratricopeptide repeat domain"/>
    <property type="match status" value="1"/>
</dbReference>
<evidence type="ECO:0000313" key="5">
    <source>
        <dbReference type="Proteomes" id="UP000664405"/>
    </source>
</evidence>
<dbReference type="Pfam" id="PF14559">
    <property type="entry name" value="TPR_19"/>
    <property type="match status" value="1"/>
</dbReference>
<feature type="chain" id="PRO_5034355002" evidence="1">
    <location>
        <begin position="24"/>
        <end position="263"/>
    </location>
</feature>
<keyword evidence="4" id="KW-1185">Reference proteome</keyword>
<dbReference type="EMBL" id="PGTS01000001">
    <property type="protein sequence ID" value="PKR52792.1"/>
    <property type="molecule type" value="Genomic_DNA"/>
</dbReference>
<accession>A0A8I1M5N5</accession>
<dbReference type="SUPFAM" id="SSF48452">
    <property type="entry name" value="TPR-like"/>
    <property type="match status" value="1"/>
</dbReference>
<proteinExistence type="predicted"/>
<feature type="signal peptide" evidence="1">
    <location>
        <begin position="1"/>
        <end position="23"/>
    </location>
</feature>
<evidence type="ECO:0000313" key="3">
    <source>
        <dbReference type="EMBL" id="PKR52792.1"/>
    </source>
</evidence>
<protein>
    <submittedName>
        <fullName evidence="2">Tetratricopeptide repeat protein</fullName>
    </submittedName>
</protein>
<name>A0A8I1M5N5_9PROT</name>
<gene>
    <name evidence="3" type="ORF">CU041_00140</name>
    <name evidence="2" type="ORF">JF547_03575</name>
</gene>
<dbReference type="InterPro" id="IPR011990">
    <property type="entry name" value="TPR-like_helical_dom_sf"/>
</dbReference>
<dbReference type="Proteomes" id="UP000233365">
    <property type="component" value="Unassembled WGS sequence"/>
</dbReference>
<dbReference type="PROSITE" id="PS51257">
    <property type="entry name" value="PROKAR_LIPOPROTEIN"/>
    <property type="match status" value="1"/>
</dbReference>
<comment type="caution">
    <text evidence="2">The sequence shown here is derived from an EMBL/GenBank/DDBJ whole genome shotgun (WGS) entry which is preliminary data.</text>
</comment>
<reference evidence="3 4" key="1">
    <citation type="submission" date="2017-11" db="EMBL/GenBank/DDBJ databases">
        <title>Biodiversity and function of Thalassospira species in the particle-attached aromatic-hydrocarbon-degrading consortia from the surface seawater of the China South Sea.</title>
        <authorList>
            <person name="Dong C."/>
            <person name="Liu R."/>
            <person name="Shao Z."/>
        </authorList>
    </citation>
    <scope>NUCLEOTIDE SEQUENCE [LARGE SCALE GENOMIC DNA]</scope>
    <source>
        <strain evidence="3 4">139Z-12</strain>
    </source>
</reference>
<sequence>MRRQFEFAPLRSVIGLGMVLAVAACGDTSPNWEPQDMFAAPTEAKLDDRYRAMIDFKAMARDETGKEYAAGPKATVMGAVEEAVAMCSQANAQGCKAVRVGLTWVDGLDQAAIESVIKSYGDTMTAEAYQAAGQGNMGAANWLAYHYAVRGENLDEAERLSKQALAVAPDDPGALDTYGLILYRQGRYAEAEEVFIRVNKAMPTAEHIAHFADNALAMGKTDMARAAYQRALQAGAGPVLSQTIQKRLLALDLNSGGNIQPAQ</sequence>
<dbReference type="Proteomes" id="UP000664405">
    <property type="component" value="Unassembled WGS sequence"/>
</dbReference>